<accession>A0A381RLS3</accession>
<name>A0A381RLS3_9ZZZZ</name>
<protein>
    <recommendedName>
        <fullName evidence="4">GST N-terminal domain-containing protein</fullName>
    </recommendedName>
</protein>
<dbReference type="SFLD" id="SFLDS00019">
    <property type="entry name" value="Glutathione_Transferase_(cytos"/>
    <property type="match status" value="1"/>
</dbReference>
<dbReference type="SFLD" id="SFLDG01151">
    <property type="entry name" value="Main.2:_Nu-like"/>
    <property type="match status" value="1"/>
</dbReference>
<evidence type="ECO:0000313" key="3">
    <source>
        <dbReference type="EMBL" id="SUZ89973.1"/>
    </source>
</evidence>
<dbReference type="SFLD" id="SFLDG00358">
    <property type="entry name" value="Main_(cytGST)"/>
    <property type="match status" value="1"/>
</dbReference>
<dbReference type="InterPro" id="IPR040079">
    <property type="entry name" value="Glutathione_S-Trfase"/>
</dbReference>
<sequence>MIDLYTWPTPNGRKISILLEELNTPYNVIPINISKEEQFSKKFSAISPSNKIPAIVDKENNKNIFESGAIMLYLTTKYNKFLPKKHYGEIMQWFFYQISQVGPFLGQAHQFLHYHAGKSSFAEEKYTDYVKRVYETLDQRLLRNEYLGIEYSIADIATWPWIARFEIHKAKIEEYPNVLRWYKLIAKRPAVIKGYNVVGEYIKIPLP</sequence>
<dbReference type="Gene3D" id="3.40.30.10">
    <property type="entry name" value="Glutaredoxin"/>
    <property type="match status" value="1"/>
</dbReference>
<dbReference type="Pfam" id="PF13410">
    <property type="entry name" value="GST_C_2"/>
    <property type="match status" value="1"/>
</dbReference>
<dbReference type="InterPro" id="IPR036249">
    <property type="entry name" value="Thioredoxin-like_sf"/>
</dbReference>
<dbReference type="SUPFAM" id="SSF47616">
    <property type="entry name" value="GST C-terminal domain-like"/>
    <property type="match status" value="1"/>
</dbReference>
<dbReference type="InterPro" id="IPR004045">
    <property type="entry name" value="Glutathione_S-Trfase_N"/>
</dbReference>
<organism evidence="3">
    <name type="scientific">marine metagenome</name>
    <dbReference type="NCBI Taxonomy" id="408172"/>
    <lineage>
        <taxon>unclassified sequences</taxon>
        <taxon>metagenomes</taxon>
        <taxon>ecological metagenomes</taxon>
    </lineage>
</organism>
<proteinExistence type="predicted"/>
<dbReference type="Gene3D" id="1.20.1050.10">
    <property type="match status" value="1"/>
</dbReference>
<gene>
    <name evidence="3" type="ORF">METZ01_LOCUS42827</name>
</gene>
<feature type="domain" description="GST C-terminal" evidence="2">
    <location>
        <begin position="83"/>
        <end position="206"/>
    </location>
</feature>
<feature type="domain" description="GST N-terminal" evidence="1">
    <location>
        <begin position="1"/>
        <end position="82"/>
    </location>
</feature>
<evidence type="ECO:0000259" key="1">
    <source>
        <dbReference type="PROSITE" id="PS50404"/>
    </source>
</evidence>
<dbReference type="InterPro" id="IPR010987">
    <property type="entry name" value="Glutathione-S-Trfase_C-like"/>
</dbReference>
<dbReference type="AlphaFoldDB" id="A0A381RLS3"/>
<reference evidence="3" key="1">
    <citation type="submission" date="2018-05" db="EMBL/GenBank/DDBJ databases">
        <authorList>
            <person name="Lanie J.A."/>
            <person name="Ng W.-L."/>
            <person name="Kazmierczak K.M."/>
            <person name="Andrzejewski T.M."/>
            <person name="Davidsen T.M."/>
            <person name="Wayne K.J."/>
            <person name="Tettelin H."/>
            <person name="Glass J.I."/>
            <person name="Rusch D."/>
            <person name="Podicherti R."/>
            <person name="Tsui H.-C.T."/>
            <person name="Winkler M.E."/>
        </authorList>
    </citation>
    <scope>NUCLEOTIDE SEQUENCE</scope>
</reference>
<evidence type="ECO:0000259" key="2">
    <source>
        <dbReference type="PROSITE" id="PS50405"/>
    </source>
</evidence>
<dbReference type="InterPro" id="IPR036282">
    <property type="entry name" value="Glutathione-S-Trfase_C_sf"/>
</dbReference>
<dbReference type="PROSITE" id="PS50405">
    <property type="entry name" value="GST_CTER"/>
    <property type="match status" value="1"/>
</dbReference>
<dbReference type="CDD" id="cd03048">
    <property type="entry name" value="GST_N_Ure2p_like"/>
    <property type="match status" value="1"/>
</dbReference>
<dbReference type="PROSITE" id="PS50404">
    <property type="entry name" value="GST_NTER"/>
    <property type="match status" value="1"/>
</dbReference>
<dbReference type="PANTHER" id="PTHR44051:SF22">
    <property type="entry name" value="DISULFIDE-BOND OXIDOREDUCTASE YGHU"/>
    <property type="match status" value="1"/>
</dbReference>
<evidence type="ECO:0008006" key="4">
    <source>
        <dbReference type="Google" id="ProtNLM"/>
    </source>
</evidence>
<dbReference type="EMBL" id="UINC01001855">
    <property type="protein sequence ID" value="SUZ89973.1"/>
    <property type="molecule type" value="Genomic_DNA"/>
</dbReference>
<dbReference type="SUPFAM" id="SSF52833">
    <property type="entry name" value="Thioredoxin-like"/>
    <property type="match status" value="1"/>
</dbReference>
<dbReference type="Pfam" id="PF02798">
    <property type="entry name" value="GST_N"/>
    <property type="match status" value="1"/>
</dbReference>
<dbReference type="PANTHER" id="PTHR44051">
    <property type="entry name" value="GLUTATHIONE S-TRANSFERASE-RELATED"/>
    <property type="match status" value="1"/>
</dbReference>